<dbReference type="Gene3D" id="1.20.58.2220">
    <property type="entry name" value="Formin, FH2 domain"/>
    <property type="match status" value="1"/>
</dbReference>
<dbReference type="CDD" id="cd17039">
    <property type="entry name" value="Ubl_ubiquitin_like"/>
    <property type="match status" value="1"/>
</dbReference>
<dbReference type="GO" id="GO:0030041">
    <property type="term" value="P:actin filament polymerization"/>
    <property type="evidence" value="ECO:0007669"/>
    <property type="project" value="TreeGrafter"/>
</dbReference>
<feature type="region of interest" description="Disordered" evidence="3">
    <location>
        <begin position="409"/>
        <end position="431"/>
    </location>
</feature>
<dbReference type="PANTHER" id="PTHR13015">
    <property type="entry name" value="PROTEIN AD-016-RELATED"/>
    <property type="match status" value="1"/>
</dbReference>
<dbReference type="SUPFAM" id="SSF54236">
    <property type="entry name" value="Ubiquitin-like"/>
    <property type="match status" value="1"/>
</dbReference>
<dbReference type="Pfam" id="PF10152">
    <property type="entry name" value="CCDC53"/>
    <property type="match status" value="4"/>
</dbReference>
<feature type="compositionally biased region" description="Basic residues" evidence="3">
    <location>
        <begin position="1758"/>
        <end position="1767"/>
    </location>
</feature>
<evidence type="ECO:0000313" key="6">
    <source>
        <dbReference type="EMBL" id="KAJ8598313.1"/>
    </source>
</evidence>
<feature type="coiled-coil region" evidence="2">
    <location>
        <begin position="1304"/>
        <end position="1351"/>
    </location>
</feature>
<feature type="compositionally biased region" description="Basic residues" evidence="3">
    <location>
        <begin position="1874"/>
        <end position="1884"/>
    </location>
</feature>
<dbReference type="Pfam" id="PF02181">
    <property type="entry name" value="FH2"/>
    <property type="match status" value="1"/>
</dbReference>
<feature type="region of interest" description="Disordered" evidence="3">
    <location>
        <begin position="101"/>
        <end position="120"/>
    </location>
</feature>
<feature type="domain" description="FH2" evidence="5">
    <location>
        <begin position="2004"/>
        <end position="2455"/>
    </location>
</feature>
<dbReference type="GO" id="GO:0071203">
    <property type="term" value="C:WASH complex"/>
    <property type="evidence" value="ECO:0007669"/>
    <property type="project" value="InterPro"/>
</dbReference>
<protein>
    <submittedName>
        <fullName evidence="6">Uncharacterized protein</fullName>
    </submittedName>
</protein>
<comment type="similarity">
    <text evidence="1">Belongs to the CCDC53 family.</text>
</comment>
<feature type="region of interest" description="Disordered" evidence="3">
    <location>
        <begin position="1862"/>
        <end position="1890"/>
    </location>
</feature>
<evidence type="ECO:0000313" key="7">
    <source>
        <dbReference type="Proteomes" id="UP001230188"/>
    </source>
</evidence>
<dbReference type="SUPFAM" id="SSF48371">
    <property type="entry name" value="ARM repeat"/>
    <property type="match status" value="1"/>
</dbReference>
<keyword evidence="7" id="KW-1185">Reference proteome</keyword>
<evidence type="ECO:0000256" key="1">
    <source>
        <dbReference type="ARBA" id="ARBA00006290"/>
    </source>
</evidence>
<dbReference type="Gene3D" id="1.25.10.10">
    <property type="entry name" value="Leucine-rich Repeat Variant"/>
    <property type="match status" value="1"/>
</dbReference>
<feature type="compositionally biased region" description="Basic and acidic residues" evidence="3">
    <location>
        <begin position="2503"/>
        <end position="2520"/>
    </location>
</feature>
<evidence type="ECO:0000259" key="5">
    <source>
        <dbReference type="PROSITE" id="PS51444"/>
    </source>
</evidence>
<feature type="compositionally biased region" description="Acidic residues" evidence="3">
    <location>
        <begin position="1816"/>
        <end position="1826"/>
    </location>
</feature>
<dbReference type="Proteomes" id="UP001230188">
    <property type="component" value="Unassembled WGS sequence"/>
</dbReference>
<dbReference type="PROSITE" id="PS50053">
    <property type="entry name" value="UBIQUITIN_2"/>
    <property type="match status" value="1"/>
</dbReference>
<organism evidence="6 7">
    <name type="scientific">Chrysophaeum taylorii</name>
    <dbReference type="NCBI Taxonomy" id="2483200"/>
    <lineage>
        <taxon>Eukaryota</taxon>
        <taxon>Sar</taxon>
        <taxon>Stramenopiles</taxon>
        <taxon>Ochrophyta</taxon>
        <taxon>Pelagophyceae</taxon>
        <taxon>Pelagomonadales</taxon>
        <taxon>Pelagomonadaceae</taxon>
        <taxon>Chrysophaeum</taxon>
    </lineage>
</organism>
<sequence>MRGWLEKRAKFTLTWKERFCAETRDAWIAAIEAARTPAPEVEVMPEPEPSAMPANPNASPEERISAEFEKMLAEQMVPSHVREKLAKELSVDKKKQMIEAQASMKHEQPQEKKKSRRQTIQEDYGAAALRAVRDADAATFVRASSGVGSFESSLGTVHRESDYVAVLLRQLRVVMKAAGRDWISGFCVRDGIESVASVVRRHLAADPFLSCDANVVAAGQVSSHAAVLPTDPQDGVNMANSALDIIAMCTEPVPHLRLDAGDDGRSIQAEALEMLCIPVYYSEVGRQKVLRAFERLRLRRLEAPFAWVAALLRVGAVDAKPQTFSLCNQMIIGTKTLEQRVALRNTLLAVGIEALASHAIESLSRGGEKTADDRNADLFAFCSEDEAHDTAANSWVPFEKLRELQGTKLGHSDGRGSAADAESGLPYAPERGIDPRAGRMIGVLVMAKHATIGHETTKLWKFILHDGVLAWTKPTKLEAAGSESAWLETDDDHFLDRASRVAASHGTAANGGAHARDKNSLSMQEVLAVRTATSDAMLNSSLSHGIELALAPPHHPLQLGVETEEDHLAWCVALRTSRRDVRAVTAKNSAHHKYNDKGDPSLLDPDELRDHAEHLKKQLEIFRAVQNADRELTVQELDSMDEDVSSSEKIPNIVEVQDEQGNTYFRDENSGAVAWHREELLDGHGEGDDDITEEVDPDSGSTYFLNRTTGATGWTRKDVVDAHAQSKNSWSKNEAMHKLDASNPLALTRFVITSATQAGTIPDLVAVLHELLLCPVHDAGKTWRVAREAVEHIRRAAGIRPQKHPTTVDHDNIVVEYDDEGNEFFLNEVTGQSAWTREELEATLMDNDIGLLWSNSGMHLAELRKSQIEVEKKAKCYDETVLELRDELELLRNKARAKDLEIEELREAVAAAESKAASSAQAAETAAAAASAVMDDGIVSGLNEEGHLYWYNSNTGVSGWSREEVVDHSAPTNQLSSLEGAIADSEATLLARLAVKGQGSKNIEAPAPAENITTAIDANGDQYFVNNDTGKIGWTREEVATPGAGQSENEKKIAELEAKLARYESGEENITREVDENGAMGWTREEVSMFGNSMGEYDDYVAELEAQLWEFGDITEEYDEDTDETYYVNNDTGQWGWTIYEAAMGVGDGAIEDLEGQIYEALGIYVEWDEEDNEYFVNEKTGAVGSTLEEVLKEHGSKEKIWELEEMLTAATSISTAIDADGNTFYRNDLTGEISYNRDDVTRGGEARVKQLETTLSKLEASLKTASTEAEKNKIKEEIARTKVALRAASVQAGVETGTFKSRVEACESHVAECEAELQRAIESGAPPEVVQKAKEKVAAAKLALDAAAADEEHYEAHIADLRHTIHENEELLKDPTLTPSDRAAIEEEIKRCKGELEHAEAEHRLVNRIGTGGLHNEADIAAAQRSLQMLKQHQIEALSKYPHLASAREGATNSGDGLALASVDVLELTQQLNATKEQREQAIALANAWGAGGSGGSGLDATAAATNLRAKLDGAMEEIRGKHSEYIEMLETELAHKEGDLAEARRQGAPDSEIEHIKGEIAALRRAINGAHADASKAEAKIELLIAKTEQRKGGGEDPEILELQSKLADMKHKLLEMKASIGGGDDDGTLTGSGSGGNLSARLAERDARIEALEKRIKRCGKDCAKEPVVVLVKIVMTGASLTVEAEDRSETVKKLKDLICAKDPSLTPDKQRLSYKGTQLEDNKTLHDYGLDKTPALPTIQLAPPPEEVAPSAGGKKKVKKQRPPLKDDPRFKKYFKMLAMHLPRGAVEIKMHAEGVDPKILDYDPNKPLPGEESDSSDEDEGPPLKDDPRFKKYFKMLAMHLPRGAVEIKMQAEGVDPKILDMDPNKPYPKPKKKKKKGPPLKDDPRFKKYFKMLAMHLPRGAVECKMRAEGVDPKILDMDPNQPYPDGDDDDDGDGPPLKDDPKYAKYFKMLKMHLPRGAVECKMKAEGVDPAILDCDPEKPLPKKFKAGVGGKKSAKKKASGPTLVKMKGLFWSKMKPDEIAATVWEALAKASPAAAPKPKPPANPLMAAIAAKGGAAPAQETKKDDEDPMIKALEAGFCDPSVLKAKSGKKKVAKKKKVEKVSLLDGKRNQAIMIGLGRIKLPHDEVRRCLISLDEKKLEDLGDAGGVQKWLNLVPTTDEYNKVTDYCKSNGGVEFCVQEKLAPAECFFVTIGTVPRLVERLKALLEMRTFEELLGDILKSARAVRLGEEQLRKASDPGSVLLDIYRLALKAGNRMNLGNKARGEAAGFRPDTLTKLATVKYSSNPQKGTLVNFFVEQIGNDRAEALVTTELSKIKDAQAVNLEQIDGDFKNLDDAIKTNVEDELATGSGKLADEFAQPFVAKLQPFAEDARRRLKICSDDLATIRKSVETIAEKYGGQAKDGDSCPIQAFFAIWSNFVEDVEKARVINKKLADKAAKEEQKRLAAEKKAKKKREKEEKEKARREKEAAGQAASSDATPRKPPPGAPPPTTPTDDLFDHFAKERDASPEEIAQKMRKGGGGA</sequence>
<dbReference type="SUPFAM" id="SSF101447">
    <property type="entry name" value="Formin homology 2 domain (FH2 domain)"/>
    <property type="match status" value="1"/>
</dbReference>
<name>A0AAD7U756_9STRA</name>
<proteinExistence type="inferred from homology"/>
<dbReference type="InterPro" id="IPR011989">
    <property type="entry name" value="ARM-like"/>
</dbReference>
<dbReference type="InterPro" id="IPR019309">
    <property type="entry name" value="WASHC3"/>
</dbReference>
<feature type="coiled-coil region" evidence="2">
    <location>
        <begin position="1528"/>
        <end position="1622"/>
    </location>
</feature>
<dbReference type="InterPro" id="IPR015425">
    <property type="entry name" value="FH2_Formin"/>
</dbReference>
<dbReference type="InterPro" id="IPR000626">
    <property type="entry name" value="Ubiquitin-like_dom"/>
</dbReference>
<dbReference type="SMART" id="SM00498">
    <property type="entry name" value="FH2"/>
    <property type="match status" value="1"/>
</dbReference>
<dbReference type="Pfam" id="PF00240">
    <property type="entry name" value="ubiquitin"/>
    <property type="match status" value="1"/>
</dbReference>
<feature type="coiled-coil region" evidence="2">
    <location>
        <begin position="874"/>
        <end position="922"/>
    </location>
</feature>
<feature type="domain" description="Ubiquitin-like" evidence="4">
    <location>
        <begin position="1671"/>
        <end position="1736"/>
    </location>
</feature>
<dbReference type="EMBL" id="JAQMWT010000677">
    <property type="protein sequence ID" value="KAJ8598313.1"/>
    <property type="molecule type" value="Genomic_DNA"/>
</dbReference>
<dbReference type="InterPro" id="IPR016024">
    <property type="entry name" value="ARM-type_fold"/>
</dbReference>
<feature type="compositionally biased region" description="Pro residues" evidence="3">
    <location>
        <begin position="2487"/>
        <end position="2498"/>
    </location>
</feature>
<gene>
    <name evidence="6" type="ORF">CTAYLR_007538</name>
</gene>
<dbReference type="Gene3D" id="3.10.20.90">
    <property type="entry name" value="Phosphatidylinositol 3-kinase Catalytic Subunit, Chain A, domain 1"/>
    <property type="match status" value="1"/>
</dbReference>
<feature type="region of interest" description="Disordered" evidence="3">
    <location>
        <begin position="1802"/>
        <end position="1833"/>
    </location>
</feature>
<reference evidence="6" key="1">
    <citation type="submission" date="2023-01" db="EMBL/GenBank/DDBJ databases">
        <title>Metagenome sequencing of chrysophaentin producing Chrysophaeum taylorii.</title>
        <authorList>
            <person name="Davison J."/>
            <person name="Bewley C."/>
        </authorList>
    </citation>
    <scope>NUCLEOTIDE SEQUENCE</scope>
    <source>
        <strain evidence="6">NIES-1699</strain>
    </source>
</reference>
<dbReference type="PROSITE" id="PS51444">
    <property type="entry name" value="FH2"/>
    <property type="match status" value="1"/>
</dbReference>
<feature type="compositionally biased region" description="Basic and acidic residues" evidence="3">
    <location>
        <begin position="2462"/>
        <end position="2475"/>
    </location>
</feature>
<feature type="coiled-coil region" evidence="2">
    <location>
        <begin position="1046"/>
        <end position="1073"/>
    </location>
</feature>
<evidence type="ECO:0000256" key="2">
    <source>
        <dbReference type="SAM" id="Coils"/>
    </source>
</evidence>
<feature type="region of interest" description="Disordered" evidence="3">
    <location>
        <begin position="1738"/>
        <end position="1774"/>
    </location>
</feature>
<evidence type="ECO:0000259" key="4">
    <source>
        <dbReference type="PROSITE" id="PS50053"/>
    </source>
</evidence>
<feature type="region of interest" description="Disordered" evidence="3">
    <location>
        <begin position="1919"/>
        <end position="1945"/>
    </location>
</feature>
<keyword evidence="2" id="KW-0175">Coiled coil</keyword>
<dbReference type="InterPro" id="IPR042201">
    <property type="entry name" value="FH2_Formin_sf"/>
</dbReference>
<feature type="region of interest" description="Disordered" evidence="3">
    <location>
        <begin position="2450"/>
        <end position="2529"/>
    </location>
</feature>
<dbReference type="PANTHER" id="PTHR13015:SF0">
    <property type="entry name" value="WASH COMPLEX SUBUNIT 3"/>
    <property type="match status" value="1"/>
</dbReference>
<dbReference type="SMART" id="SM00213">
    <property type="entry name" value="UBQ"/>
    <property type="match status" value="1"/>
</dbReference>
<dbReference type="GO" id="GO:0006887">
    <property type="term" value="P:exocytosis"/>
    <property type="evidence" value="ECO:0007669"/>
    <property type="project" value="TreeGrafter"/>
</dbReference>
<evidence type="ECO:0000256" key="3">
    <source>
        <dbReference type="SAM" id="MobiDB-lite"/>
    </source>
</evidence>
<feature type="compositionally biased region" description="Low complexity" evidence="3">
    <location>
        <begin position="39"/>
        <end position="59"/>
    </location>
</feature>
<comment type="caution">
    <text evidence="6">The sequence shown here is derived from an EMBL/GenBank/DDBJ whole genome shotgun (WGS) entry which is preliminary data.</text>
</comment>
<dbReference type="InterPro" id="IPR029071">
    <property type="entry name" value="Ubiquitin-like_domsf"/>
</dbReference>
<feature type="region of interest" description="Disordered" evidence="3">
    <location>
        <begin position="39"/>
        <end position="61"/>
    </location>
</feature>
<accession>A0AAD7U756</accession>